<gene>
    <name evidence="1" type="ORF">C4B59_00645</name>
</gene>
<organism evidence="1 2">
    <name type="scientific">Candidatus Methanogaster sp</name>
    <dbReference type="NCBI Taxonomy" id="3386292"/>
    <lineage>
        <taxon>Archaea</taxon>
        <taxon>Methanobacteriati</taxon>
        <taxon>Methanobacteriota</taxon>
        <taxon>Stenosarchaea group</taxon>
        <taxon>Methanomicrobia</taxon>
        <taxon>Methanosarcinales</taxon>
        <taxon>ANME-2 cluster</taxon>
        <taxon>Candidatus Methanogasteraceae</taxon>
        <taxon>Candidatus Methanogaster</taxon>
    </lineage>
</organism>
<comment type="caution">
    <text evidence="1">The sequence shown here is derived from an EMBL/GenBank/DDBJ whole genome shotgun (WGS) entry which is preliminary data.</text>
</comment>
<sequence>MRSTDEKHGAASNMVTFYHDIEQDIDSEADPGECRKVVKEFLELEKRYDVPATYNIVGRIFQEQPVLIECILREGQEVAFHSYNHQSDWQPPYYSDEIDLCRKASPIPCGYRSPRSQWDRNTLKTLWERGFLWNAECDTHKEPYFIHNGLVRLPIATDDWLLHTRDMDVDEWVKQFPVLLKSRPYFGFGSHDYIISFAPKDRLKAWERVLQMAVENEVLMVTFSEAADLFRRAKVSRYYSSTAKDWNRGTKTLYRTKRFQELIRGEAERLNQPIVVDLGSAGGALSLPLQDIAKKIYLIDNAPGMVGEVSSNGRIRACQGDVTESNLPDRICDFVICARIIEYLFWPDRLADEIKRIGRIGATYLVTFPAFRETLPPHAGPAPDRIRRYFTPDEIRKWADRIGPGSLIGIQYEVAEPDSPETEERYRAIEKDQPPNAYPTNWVYIGSIENDSTTKRHKKIIPVSAFDFRFPSDRYERIRTCMDLVKRHFPKPILRLGKWVKGI</sequence>
<evidence type="ECO:0000313" key="1">
    <source>
        <dbReference type="EMBL" id="PXF62153.1"/>
    </source>
</evidence>
<evidence type="ECO:0000313" key="2">
    <source>
        <dbReference type="Proteomes" id="UP000248329"/>
    </source>
</evidence>
<accession>A0AC61L7N0</accession>
<name>A0AC61L7N0_9EURY</name>
<dbReference type="Proteomes" id="UP000248329">
    <property type="component" value="Unassembled WGS sequence"/>
</dbReference>
<dbReference type="EMBL" id="PQXF01000001">
    <property type="protein sequence ID" value="PXF62153.1"/>
    <property type="molecule type" value="Genomic_DNA"/>
</dbReference>
<protein>
    <submittedName>
        <fullName evidence="1">Uncharacterized protein</fullName>
    </submittedName>
</protein>
<reference evidence="1" key="1">
    <citation type="submission" date="2018-01" db="EMBL/GenBank/DDBJ databases">
        <authorList>
            <person name="Krukenberg V."/>
        </authorList>
    </citation>
    <scope>NUCLEOTIDE SEQUENCE</scope>
    <source>
        <strain evidence="1">E20ANME2</strain>
    </source>
</reference>
<proteinExistence type="predicted"/>